<feature type="binding site" evidence="7">
    <location>
        <position position="155"/>
    </location>
    <ligand>
        <name>UDP-N-acetyl-alpha-D-muramoyl-L-alanyl-D-glutamate</name>
        <dbReference type="ChEBI" id="CHEBI:83900"/>
    </ligand>
</feature>
<keyword evidence="7" id="KW-0067">ATP-binding</keyword>
<dbReference type="Pfam" id="PF08245">
    <property type="entry name" value="Mur_ligase_M"/>
    <property type="match status" value="1"/>
</dbReference>
<keyword evidence="2 7" id="KW-0132">Cell division</keyword>
<dbReference type="NCBIfam" id="NF001126">
    <property type="entry name" value="PRK00139.1-4"/>
    <property type="match status" value="1"/>
</dbReference>
<dbReference type="Proteomes" id="UP000249169">
    <property type="component" value="Unassembled WGS sequence"/>
</dbReference>
<comment type="PTM">
    <text evidence="7">Carboxylation is probably crucial for Mg(2+) binding and, consequently, for the gamma-phosphate positioning of ATP.</text>
</comment>
<feature type="binding site" evidence="7">
    <location>
        <position position="474"/>
    </location>
    <ligand>
        <name>meso-2,6-diaminopimelate</name>
        <dbReference type="ChEBI" id="CHEBI:57791"/>
    </ligand>
</feature>
<dbReference type="InterPro" id="IPR036615">
    <property type="entry name" value="Mur_ligase_C_dom_sf"/>
</dbReference>
<evidence type="ECO:0000256" key="2">
    <source>
        <dbReference type="ARBA" id="ARBA00022618"/>
    </source>
</evidence>
<comment type="pathway">
    <text evidence="7 8">Cell wall biogenesis; peptidoglycan biosynthesis.</text>
</comment>
<evidence type="ECO:0000259" key="10">
    <source>
        <dbReference type="Pfam" id="PF02875"/>
    </source>
</evidence>
<keyword evidence="7" id="KW-0547">Nucleotide-binding</keyword>
<dbReference type="SUPFAM" id="SSF53244">
    <property type="entry name" value="MurD-like peptide ligases, peptide-binding domain"/>
    <property type="match status" value="1"/>
</dbReference>
<dbReference type="Gene3D" id="3.40.1390.10">
    <property type="entry name" value="MurE/MurF, N-terminal domain"/>
    <property type="match status" value="1"/>
</dbReference>
<dbReference type="RefSeq" id="WP_111728737.1">
    <property type="nucleotide sequence ID" value="NZ_QHKO01000002.1"/>
</dbReference>
<dbReference type="PANTHER" id="PTHR23135">
    <property type="entry name" value="MUR LIGASE FAMILY MEMBER"/>
    <property type="match status" value="1"/>
</dbReference>
<dbReference type="InterPro" id="IPR036565">
    <property type="entry name" value="Mur-like_cat_sf"/>
</dbReference>
<evidence type="ECO:0000259" key="9">
    <source>
        <dbReference type="Pfam" id="PF01225"/>
    </source>
</evidence>
<dbReference type="InterPro" id="IPR000713">
    <property type="entry name" value="Mur_ligase_N"/>
</dbReference>
<name>A0A328CAG2_9DELT</name>
<dbReference type="GO" id="GO:0008765">
    <property type="term" value="F:UDP-N-acetylmuramoylalanyl-D-glutamate-2,6-diaminopimelate ligase activity"/>
    <property type="evidence" value="ECO:0007669"/>
    <property type="project" value="UniProtKB-UniRule"/>
</dbReference>
<dbReference type="GO" id="GO:0008360">
    <property type="term" value="P:regulation of cell shape"/>
    <property type="evidence" value="ECO:0007669"/>
    <property type="project" value="UniProtKB-KW"/>
</dbReference>
<keyword evidence="7" id="KW-0963">Cytoplasm</keyword>
<protein>
    <recommendedName>
        <fullName evidence="7">UDP-N-acetylmuramoyl-L-alanyl-D-glutamate--2,6-diaminopimelate ligase</fullName>
        <ecNumber evidence="7">6.3.2.13</ecNumber>
    </recommendedName>
    <alternativeName>
        <fullName evidence="7">Meso-A2pm-adding enzyme</fullName>
    </alternativeName>
    <alternativeName>
        <fullName evidence="7">Meso-diaminopimelate-adding enzyme</fullName>
    </alternativeName>
    <alternativeName>
        <fullName evidence="7">UDP-MurNAc-L-Ala-D-Glu:meso-diaminopimelate ligase</fullName>
    </alternativeName>
    <alternativeName>
        <fullName evidence="7">UDP-MurNAc-tripeptide synthetase</fullName>
    </alternativeName>
    <alternativeName>
        <fullName evidence="7">UDP-N-acetylmuramyl-tripeptide synthetase</fullName>
    </alternativeName>
</protein>
<keyword evidence="5 7" id="KW-0131">Cell cycle</keyword>
<evidence type="ECO:0000313" key="13">
    <source>
        <dbReference type="Proteomes" id="UP000249169"/>
    </source>
</evidence>
<dbReference type="GO" id="GO:0051301">
    <property type="term" value="P:cell division"/>
    <property type="evidence" value="ECO:0007669"/>
    <property type="project" value="UniProtKB-KW"/>
</dbReference>
<dbReference type="InterPro" id="IPR035911">
    <property type="entry name" value="MurE/MurF_N"/>
</dbReference>
<dbReference type="SUPFAM" id="SSF63418">
    <property type="entry name" value="MurE/MurF N-terminal domain"/>
    <property type="match status" value="1"/>
</dbReference>
<feature type="binding site" evidence="7">
    <location>
        <position position="183"/>
    </location>
    <ligand>
        <name>UDP-N-acetyl-alpha-D-muramoyl-L-alanyl-D-glutamate</name>
        <dbReference type="ChEBI" id="CHEBI:83900"/>
    </ligand>
</feature>
<dbReference type="OrthoDB" id="9800958at2"/>
<evidence type="ECO:0000259" key="11">
    <source>
        <dbReference type="Pfam" id="PF08245"/>
    </source>
</evidence>
<evidence type="ECO:0000256" key="8">
    <source>
        <dbReference type="RuleBase" id="RU004135"/>
    </source>
</evidence>
<evidence type="ECO:0000256" key="7">
    <source>
        <dbReference type="HAMAP-Rule" id="MF_00208"/>
    </source>
</evidence>
<dbReference type="NCBIfam" id="TIGR01085">
    <property type="entry name" value="murE"/>
    <property type="match status" value="1"/>
</dbReference>
<comment type="catalytic activity">
    <reaction evidence="7">
        <text>UDP-N-acetyl-alpha-D-muramoyl-L-alanyl-D-glutamate + meso-2,6-diaminopimelate + ATP = UDP-N-acetyl-alpha-D-muramoyl-L-alanyl-gamma-D-glutamyl-meso-2,6-diaminopimelate + ADP + phosphate + H(+)</text>
        <dbReference type="Rhea" id="RHEA:23676"/>
        <dbReference type="ChEBI" id="CHEBI:15378"/>
        <dbReference type="ChEBI" id="CHEBI:30616"/>
        <dbReference type="ChEBI" id="CHEBI:43474"/>
        <dbReference type="ChEBI" id="CHEBI:57791"/>
        <dbReference type="ChEBI" id="CHEBI:83900"/>
        <dbReference type="ChEBI" id="CHEBI:83905"/>
        <dbReference type="ChEBI" id="CHEBI:456216"/>
        <dbReference type="EC" id="6.3.2.13"/>
    </reaction>
</comment>
<comment type="caution">
    <text evidence="7">Lacks conserved residue(s) required for the propagation of feature annotation.</text>
</comment>
<keyword evidence="7" id="KW-0460">Magnesium</keyword>
<dbReference type="EC" id="6.3.2.13" evidence="7"/>
<dbReference type="HAMAP" id="MF_00208">
    <property type="entry name" value="MurE"/>
    <property type="match status" value="1"/>
</dbReference>
<dbReference type="GO" id="GO:0009252">
    <property type="term" value="P:peptidoglycan biosynthetic process"/>
    <property type="evidence" value="ECO:0007669"/>
    <property type="project" value="UniProtKB-UniRule"/>
</dbReference>
<keyword evidence="4 7" id="KW-0573">Peptidoglycan synthesis</keyword>
<dbReference type="GO" id="GO:0005524">
    <property type="term" value="F:ATP binding"/>
    <property type="evidence" value="ECO:0007669"/>
    <property type="project" value="UniProtKB-UniRule"/>
</dbReference>
<feature type="binding site" evidence="7">
    <location>
        <begin position="114"/>
        <end position="120"/>
    </location>
    <ligand>
        <name>ATP</name>
        <dbReference type="ChEBI" id="CHEBI:30616"/>
    </ligand>
</feature>
<feature type="binding site" evidence="7">
    <location>
        <position position="191"/>
    </location>
    <ligand>
        <name>UDP-N-acetyl-alpha-D-muramoyl-L-alanyl-D-glutamate</name>
        <dbReference type="ChEBI" id="CHEBI:83900"/>
    </ligand>
</feature>
<dbReference type="InterPro" id="IPR013221">
    <property type="entry name" value="Mur_ligase_cen"/>
</dbReference>
<gene>
    <name evidence="7" type="primary">murE</name>
    <name evidence="12" type="ORF">DL240_04775</name>
</gene>
<evidence type="ECO:0000313" key="12">
    <source>
        <dbReference type="EMBL" id="RAL23479.1"/>
    </source>
</evidence>
<dbReference type="Gene3D" id="3.40.1190.10">
    <property type="entry name" value="Mur-like, catalytic domain"/>
    <property type="match status" value="1"/>
</dbReference>
<evidence type="ECO:0000256" key="1">
    <source>
        <dbReference type="ARBA" id="ARBA00005898"/>
    </source>
</evidence>
<reference evidence="12 13" key="1">
    <citation type="submission" date="2018-05" db="EMBL/GenBank/DDBJ databases">
        <title>Lujinxingia marina gen. nov. sp. nov., a new facultative anaerobic member of the class Deltaproteobacteria, and proposal of Lujinxingaceae fam. nov.</title>
        <authorList>
            <person name="Li C.-M."/>
        </authorList>
    </citation>
    <scope>NUCLEOTIDE SEQUENCE [LARGE SCALE GENOMIC DNA]</scope>
    <source>
        <strain evidence="12 13">B210</strain>
    </source>
</reference>
<feature type="short sequence motif" description="Meso-diaminopimelate recognition motif" evidence="7">
    <location>
        <begin position="421"/>
        <end position="424"/>
    </location>
</feature>
<dbReference type="UniPathway" id="UPA00219"/>
<feature type="modified residue" description="N6-carboxylysine" evidence="7">
    <location>
        <position position="223"/>
    </location>
</feature>
<evidence type="ECO:0000256" key="4">
    <source>
        <dbReference type="ARBA" id="ARBA00022984"/>
    </source>
</evidence>
<feature type="binding site" evidence="7">
    <location>
        <position position="397"/>
    </location>
    <ligand>
        <name>meso-2,6-diaminopimelate</name>
        <dbReference type="ChEBI" id="CHEBI:57791"/>
    </ligand>
</feature>
<keyword evidence="7 12" id="KW-0436">Ligase</keyword>
<feature type="binding site" evidence="7">
    <location>
        <position position="478"/>
    </location>
    <ligand>
        <name>meso-2,6-diaminopimelate</name>
        <dbReference type="ChEBI" id="CHEBI:57791"/>
    </ligand>
</feature>
<feature type="domain" description="Mur ligase central" evidence="11">
    <location>
        <begin position="112"/>
        <end position="325"/>
    </location>
</feature>
<dbReference type="GO" id="GO:0000287">
    <property type="term" value="F:magnesium ion binding"/>
    <property type="evidence" value="ECO:0007669"/>
    <property type="project" value="UniProtKB-UniRule"/>
</dbReference>
<comment type="subcellular location">
    <subcellularLocation>
        <location evidence="7 8">Cytoplasm</location>
    </subcellularLocation>
</comment>
<comment type="function">
    <text evidence="7">Catalyzes the addition of meso-diaminopimelic acid to the nucleotide precursor UDP-N-acetylmuramoyl-L-alanyl-D-glutamate (UMAG) in the biosynthesis of bacterial cell-wall peptidoglycan.</text>
</comment>
<evidence type="ECO:0000256" key="5">
    <source>
        <dbReference type="ARBA" id="ARBA00023306"/>
    </source>
</evidence>
<feature type="domain" description="Mur ligase C-terminal" evidence="10">
    <location>
        <begin position="347"/>
        <end position="476"/>
    </location>
</feature>
<feature type="domain" description="Mur ligase N-terminal catalytic" evidence="9">
    <location>
        <begin position="25"/>
        <end position="99"/>
    </location>
</feature>
<dbReference type="EMBL" id="QHKO01000002">
    <property type="protein sequence ID" value="RAL23479.1"/>
    <property type="molecule type" value="Genomic_DNA"/>
</dbReference>
<dbReference type="InterPro" id="IPR004101">
    <property type="entry name" value="Mur_ligase_C"/>
</dbReference>
<feature type="binding site" evidence="7">
    <location>
        <position position="33"/>
    </location>
    <ligand>
        <name>UDP-N-acetyl-alpha-D-muramoyl-L-alanyl-D-glutamate</name>
        <dbReference type="ChEBI" id="CHEBI:83900"/>
    </ligand>
</feature>
<dbReference type="GO" id="GO:0071555">
    <property type="term" value="P:cell wall organization"/>
    <property type="evidence" value="ECO:0007669"/>
    <property type="project" value="UniProtKB-KW"/>
</dbReference>
<feature type="binding site" evidence="7">
    <location>
        <begin position="156"/>
        <end position="157"/>
    </location>
    <ligand>
        <name>UDP-N-acetyl-alpha-D-muramoyl-L-alanyl-D-glutamate</name>
        <dbReference type="ChEBI" id="CHEBI:83900"/>
    </ligand>
</feature>
<keyword evidence="13" id="KW-1185">Reference proteome</keyword>
<dbReference type="InterPro" id="IPR005761">
    <property type="entry name" value="UDP-N-AcMur-Glu-dNH2Pim_ligase"/>
</dbReference>
<dbReference type="AlphaFoldDB" id="A0A328CAG2"/>
<dbReference type="Pfam" id="PF01225">
    <property type="entry name" value="Mur_ligase"/>
    <property type="match status" value="1"/>
</dbReference>
<organism evidence="12 13">
    <name type="scientific">Lujinxingia litoralis</name>
    <dbReference type="NCBI Taxonomy" id="2211119"/>
    <lineage>
        <taxon>Bacteria</taxon>
        <taxon>Deltaproteobacteria</taxon>
        <taxon>Bradymonadales</taxon>
        <taxon>Lujinxingiaceae</taxon>
        <taxon>Lujinxingia</taxon>
    </lineage>
</organism>
<dbReference type="SUPFAM" id="SSF53623">
    <property type="entry name" value="MurD-like peptide ligases, catalytic domain"/>
    <property type="match status" value="1"/>
</dbReference>
<dbReference type="GO" id="GO:0005737">
    <property type="term" value="C:cytoplasm"/>
    <property type="evidence" value="ECO:0007669"/>
    <property type="project" value="UniProtKB-SubCell"/>
</dbReference>
<evidence type="ECO:0000256" key="6">
    <source>
        <dbReference type="ARBA" id="ARBA00023316"/>
    </source>
</evidence>
<keyword evidence="3 7" id="KW-0133">Cell shape</keyword>
<comment type="caution">
    <text evidence="12">The sequence shown here is derived from an EMBL/GenBank/DDBJ whole genome shotgun (WGS) entry which is preliminary data.</text>
</comment>
<dbReference type="Gene3D" id="3.90.190.20">
    <property type="entry name" value="Mur ligase, C-terminal domain"/>
    <property type="match status" value="1"/>
</dbReference>
<comment type="similarity">
    <text evidence="1 7">Belongs to the MurCDEF family. MurE subfamily.</text>
</comment>
<feature type="binding site" evidence="7">
    <location>
        <begin position="421"/>
        <end position="424"/>
    </location>
    <ligand>
        <name>meso-2,6-diaminopimelate</name>
        <dbReference type="ChEBI" id="CHEBI:57791"/>
    </ligand>
</feature>
<dbReference type="NCBIfam" id="NF001124">
    <property type="entry name" value="PRK00139.1-2"/>
    <property type="match status" value="1"/>
</dbReference>
<evidence type="ECO:0000256" key="3">
    <source>
        <dbReference type="ARBA" id="ARBA00022960"/>
    </source>
</evidence>
<sequence length="512" mass="54687">MQLKDLLEALHEHGLRLERGGAEGEISSVTQDSRRVQPGALFVAVRGASFDGHVFVDEALHKGAAAVLVDRGTELPSADGRVLSVPDTGAVLGRLGAAFFGNPSRELDVVGVTGTNGKTTVSYLVEAIARAAGREVGVIGTINNRWKGREVPTVNTTPDGLALHGRLREMADDGVDLVVMEISSHGLALGRVDGVAVDVGLFTNLTRDHLDFHQTMEAYRDAKRALFTRVLPGRQKRLGLRAVAVINLDDDEGRALKTLLSVHPELEVVGYAAEADAAELRATRVQMSVEGTSLTVAGQGANLELAVALQGAFNVSNVLAAVGAARALGIPDEAIRQGLADLPGVRGRLERVCGPPGSPAVFVDYAHTPDALERVLETLRPVVTGRLHVVFGCGGDRDRDKRAPMGRIASQLADRIVMTSDNPRSEEPLAIIEAIAAGVVERPGLEVDQEVSRERAIARAIATAGPEDALLIAGKGHETYQEINGKRRDFNDVEIAERLLRERSKREQQGEE</sequence>
<accession>A0A328CAG2</accession>
<keyword evidence="6 7" id="KW-0961">Cell wall biogenesis/degradation</keyword>
<proteinExistence type="inferred from homology"/>
<comment type="cofactor">
    <cofactor evidence="7">
        <name>Mg(2+)</name>
        <dbReference type="ChEBI" id="CHEBI:18420"/>
    </cofactor>
</comment>
<dbReference type="PANTHER" id="PTHR23135:SF4">
    <property type="entry name" value="UDP-N-ACETYLMURAMOYL-L-ALANYL-D-GLUTAMATE--2,6-DIAMINOPIMELATE LIGASE MURE HOMOLOG, CHLOROPLASTIC"/>
    <property type="match status" value="1"/>
</dbReference>
<dbReference type="Pfam" id="PF02875">
    <property type="entry name" value="Mur_ligase_C"/>
    <property type="match status" value="1"/>
</dbReference>